<proteinExistence type="predicted"/>
<sequence>MRAKLQNDPSAKIFSEQLLDIRNSRIELQPNTQCIKLPDNFCTVVHGKNELIQSDLMSFKSIDTVVDENESVSFSVKFLNSLDIPGMLPYNLRLKNDTPIILLRNLNPSRLYNGTRLVINKIIGNILEATILTGKIKGEVVLLPRISKSSELTIPFRRLQFPIRLAFAMSINKS</sequence>
<dbReference type="InterPro" id="IPR027417">
    <property type="entry name" value="P-loop_NTPase"/>
</dbReference>
<dbReference type="PANTHER" id="PTHR23274:SF51">
    <property type="entry name" value="OS03G0423850 PROTEIN"/>
    <property type="match status" value="1"/>
</dbReference>
<evidence type="ECO:0000313" key="2">
    <source>
        <dbReference type="Proteomes" id="UP000694924"/>
    </source>
</evidence>
<evidence type="ECO:0000259" key="1">
    <source>
        <dbReference type="Pfam" id="PF21530"/>
    </source>
</evidence>
<feature type="domain" description="DNA helicase Pif1-like 2B" evidence="1">
    <location>
        <begin position="77"/>
        <end position="121"/>
    </location>
</feature>
<dbReference type="RefSeq" id="XP_015189530.1">
    <property type="nucleotide sequence ID" value="XM_015334044.1"/>
</dbReference>
<dbReference type="SUPFAM" id="SSF52540">
    <property type="entry name" value="P-loop containing nucleoside triphosphate hydrolases"/>
    <property type="match status" value="1"/>
</dbReference>
<dbReference type="Proteomes" id="UP000694924">
    <property type="component" value="Unplaced"/>
</dbReference>
<name>A0ABM1JAP2_POLDO</name>
<keyword evidence="2" id="KW-1185">Reference proteome</keyword>
<evidence type="ECO:0000313" key="3">
    <source>
        <dbReference type="RefSeq" id="XP_015189530.1"/>
    </source>
</evidence>
<dbReference type="Pfam" id="PF21530">
    <property type="entry name" value="Pif1_2B_dom"/>
    <property type="match status" value="1"/>
</dbReference>
<dbReference type="GeneID" id="107073405"/>
<gene>
    <name evidence="3" type="primary">LOC107073405</name>
</gene>
<reference evidence="3" key="1">
    <citation type="submission" date="2025-08" db="UniProtKB">
        <authorList>
            <consortium name="RefSeq"/>
        </authorList>
    </citation>
    <scope>IDENTIFICATION</scope>
    <source>
        <tissue evidence="3">Whole body</tissue>
    </source>
</reference>
<accession>A0ABM1JAP2</accession>
<organism evidence="2 3">
    <name type="scientific">Polistes dominula</name>
    <name type="common">European paper wasp</name>
    <name type="synonym">Vespa dominula</name>
    <dbReference type="NCBI Taxonomy" id="743375"/>
    <lineage>
        <taxon>Eukaryota</taxon>
        <taxon>Metazoa</taxon>
        <taxon>Ecdysozoa</taxon>
        <taxon>Arthropoda</taxon>
        <taxon>Hexapoda</taxon>
        <taxon>Insecta</taxon>
        <taxon>Pterygota</taxon>
        <taxon>Neoptera</taxon>
        <taxon>Endopterygota</taxon>
        <taxon>Hymenoptera</taxon>
        <taxon>Apocrita</taxon>
        <taxon>Aculeata</taxon>
        <taxon>Vespoidea</taxon>
        <taxon>Vespidae</taxon>
        <taxon>Polistinae</taxon>
        <taxon>Polistini</taxon>
        <taxon>Polistes</taxon>
    </lineage>
</organism>
<protein>
    <submittedName>
        <fullName evidence="3">Uncharacterized protein LOC107073405</fullName>
    </submittedName>
</protein>
<dbReference type="InterPro" id="IPR049163">
    <property type="entry name" value="Pif1-like_2B_dom"/>
</dbReference>
<dbReference type="PANTHER" id="PTHR23274">
    <property type="entry name" value="DNA HELICASE-RELATED"/>
    <property type="match status" value="1"/>
</dbReference>